<evidence type="ECO:0000256" key="2">
    <source>
        <dbReference type="ARBA" id="ARBA00022505"/>
    </source>
</evidence>
<name>A0A6V8NY06_9ACTN</name>
<organism evidence="5 6">
    <name type="scientific">Candidatus Hakubella thermalkaliphila</name>
    <dbReference type="NCBI Taxonomy" id="2754717"/>
    <lineage>
        <taxon>Bacteria</taxon>
        <taxon>Bacillati</taxon>
        <taxon>Actinomycetota</taxon>
        <taxon>Actinomycetota incertae sedis</taxon>
        <taxon>Candidatus Hakubellales</taxon>
        <taxon>Candidatus Hakubellaceae</taxon>
        <taxon>Candidatus Hakubella</taxon>
    </lineage>
</organism>
<reference evidence="5 6" key="1">
    <citation type="journal article" date="2020" name="Front. Microbiol.">
        <title>Single-cell genomics of novel Actinobacteria with the Wood-Ljungdahl pathway discovered in a serpentinizing system.</title>
        <authorList>
            <person name="Merino N."/>
            <person name="Kawai M."/>
            <person name="Boyd E.S."/>
            <person name="Colman D.R."/>
            <person name="McGlynn S.E."/>
            <person name="Nealson K.H."/>
            <person name="Kurokawa K."/>
            <person name="Hongoh Y."/>
        </authorList>
    </citation>
    <scope>NUCLEOTIDE SEQUENCE [LARGE SCALE GENOMIC DNA]</scope>
    <source>
        <strain evidence="5 6">S25</strain>
    </source>
</reference>
<protein>
    <submittedName>
        <fullName evidence="5">Molybdate transport system substrate-binding protein</fullName>
    </submittedName>
</protein>
<dbReference type="Pfam" id="PF13531">
    <property type="entry name" value="SBP_bac_11"/>
    <property type="match status" value="1"/>
</dbReference>
<dbReference type="NCBIfam" id="TIGR01256">
    <property type="entry name" value="modA"/>
    <property type="match status" value="1"/>
</dbReference>
<evidence type="ECO:0000256" key="3">
    <source>
        <dbReference type="ARBA" id="ARBA00022723"/>
    </source>
</evidence>
<dbReference type="AlphaFoldDB" id="A0A6V8NY06"/>
<comment type="similarity">
    <text evidence="1">Belongs to the bacterial solute-binding protein ModA family.</text>
</comment>
<evidence type="ECO:0000313" key="6">
    <source>
        <dbReference type="Proteomes" id="UP000543224"/>
    </source>
</evidence>
<dbReference type="PANTHER" id="PTHR30632">
    <property type="entry name" value="MOLYBDATE-BINDING PERIPLASMIC PROTEIN"/>
    <property type="match status" value="1"/>
</dbReference>
<dbReference type="EMBL" id="BLRX01000037">
    <property type="protein sequence ID" value="GFP25087.1"/>
    <property type="molecule type" value="Genomic_DNA"/>
</dbReference>
<dbReference type="GO" id="GO:0046872">
    <property type="term" value="F:metal ion binding"/>
    <property type="evidence" value="ECO:0007669"/>
    <property type="project" value="UniProtKB-KW"/>
</dbReference>
<dbReference type="Gene3D" id="3.40.190.10">
    <property type="entry name" value="Periplasmic binding protein-like II"/>
    <property type="match status" value="1"/>
</dbReference>
<accession>A0A6V8NY06</accession>
<evidence type="ECO:0000313" key="5">
    <source>
        <dbReference type="EMBL" id="GFP25087.1"/>
    </source>
</evidence>
<evidence type="ECO:0000256" key="1">
    <source>
        <dbReference type="ARBA" id="ARBA00009175"/>
    </source>
</evidence>
<dbReference type="PANTHER" id="PTHR30632:SF0">
    <property type="entry name" value="SULFATE-BINDING PROTEIN"/>
    <property type="match status" value="1"/>
</dbReference>
<dbReference type="Proteomes" id="UP000543224">
    <property type="component" value="Unassembled WGS sequence"/>
</dbReference>
<feature type="non-terminal residue" evidence="5">
    <location>
        <position position="1"/>
    </location>
</feature>
<dbReference type="FunFam" id="3.40.190.10:FF:000035">
    <property type="entry name" value="Molybdate ABC transporter substrate-binding protein"/>
    <property type="match status" value="1"/>
</dbReference>
<sequence>VVLIVPGNSVLSPANFQELVKPEVIRIAVGNPEIVPAGQYAREVLTNLGLWDKVQEKLVMAENVRQALAYVEKAEVDSGIVYYTDALISRSVVIAASAPPGSHRPIVYPIAVIRGSKEEELARRFISFIVSQKGQGILQKYGFLPGSS</sequence>
<comment type="caution">
    <text evidence="5">The sequence shown here is derived from an EMBL/GenBank/DDBJ whole genome shotgun (WGS) entry which is preliminary data.</text>
</comment>
<keyword evidence="4" id="KW-0732">Signal</keyword>
<keyword evidence="2" id="KW-0500">Molybdenum</keyword>
<dbReference type="InterPro" id="IPR005950">
    <property type="entry name" value="ModA"/>
</dbReference>
<keyword evidence="3" id="KW-0479">Metal-binding</keyword>
<dbReference type="GO" id="GO:0030973">
    <property type="term" value="F:molybdate ion binding"/>
    <property type="evidence" value="ECO:0007669"/>
    <property type="project" value="TreeGrafter"/>
</dbReference>
<evidence type="ECO:0000256" key="4">
    <source>
        <dbReference type="ARBA" id="ARBA00022729"/>
    </source>
</evidence>
<dbReference type="GO" id="GO:1901359">
    <property type="term" value="F:tungstate binding"/>
    <property type="evidence" value="ECO:0007669"/>
    <property type="project" value="UniProtKB-ARBA"/>
</dbReference>
<dbReference type="GO" id="GO:0015689">
    <property type="term" value="P:molybdate ion transport"/>
    <property type="evidence" value="ECO:0007669"/>
    <property type="project" value="InterPro"/>
</dbReference>
<proteinExistence type="inferred from homology"/>
<dbReference type="SUPFAM" id="SSF53850">
    <property type="entry name" value="Periplasmic binding protein-like II"/>
    <property type="match status" value="1"/>
</dbReference>
<dbReference type="InterPro" id="IPR050682">
    <property type="entry name" value="ModA/WtpA"/>
</dbReference>
<gene>
    <name evidence="5" type="ORF">HKBW3S25_00537</name>
</gene>